<reference evidence="1" key="1">
    <citation type="submission" date="2013-05" db="EMBL/GenBank/DDBJ databases">
        <title>Genome assembly of Cystobacter fuscus DSM 2262.</title>
        <authorList>
            <person name="Sharma G."/>
            <person name="Khatri I."/>
            <person name="Kaur C."/>
            <person name="Mayilraj S."/>
            <person name="Subramanian S."/>
        </authorList>
    </citation>
    <scope>NUCLEOTIDE SEQUENCE [LARGE SCALE GENOMIC DNA]</scope>
    <source>
        <strain evidence="1">DSM 2262</strain>
    </source>
</reference>
<evidence type="ECO:0000313" key="2">
    <source>
        <dbReference type="Proteomes" id="UP000011682"/>
    </source>
</evidence>
<comment type="caution">
    <text evidence="1">The sequence shown here is derived from an EMBL/GenBank/DDBJ whole genome shotgun (WGS) entry which is preliminary data.</text>
</comment>
<gene>
    <name evidence="1" type="ORF">D187_010125</name>
</gene>
<dbReference type="RefSeq" id="WP_002621864.1">
    <property type="nucleotide sequence ID" value="NZ_ANAH02000009.1"/>
</dbReference>
<dbReference type="AlphaFoldDB" id="S9PEN6"/>
<keyword evidence="2" id="KW-1185">Reference proteome</keyword>
<dbReference type="Proteomes" id="UP000011682">
    <property type="component" value="Unassembled WGS sequence"/>
</dbReference>
<sequence length="59" mass="6319">MSREIGSFIKNSRFERGYGCGITVSKGTRPGTVAVTTNFFDPANQNTVDAATGAPQCKY</sequence>
<evidence type="ECO:0000313" key="1">
    <source>
        <dbReference type="EMBL" id="EPX61506.1"/>
    </source>
</evidence>
<organism evidence="1 2">
    <name type="scientific">Cystobacter fuscus (strain ATCC 25194 / DSM 2262 / NBRC 100088 / M29)</name>
    <dbReference type="NCBI Taxonomy" id="1242864"/>
    <lineage>
        <taxon>Bacteria</taxon>
        <taxon>Pseudomonadati</taxon>
        <taxon>Myxococcota</taxon>
        <taxon>Myxococcia</taxon>
        <taxon>Myxococcales</taxon>
        <taxon>Cystobacterineae</taxon>
        <taxon>Archangiaceae</taxon>
        <taxon>Cystobacter</taxon>
    </lineage>
</organism>
<name>S9PEN6_CYSF2</name>
<proteinExistence type="predicted"/>
<protein>
    <submittedName>
        <fullName evidence="1">Uncharacterized protein</fullName>
    </submittedName>
</protein>
<accession>S9PEN6</accession>
<dbReference type="EMBL" id="ANAH02000009">
    <property type="protein sequence ID" value="EPX61506.1"/>
    <property type="molecule type" value="Genomic_DNA"/>
</dbReference>